<dbReference type="EMBL" id="UNSH01000067">
    <property type="protein sequence ID" value="SZF04566.1"/>
    <property type="molecule type" value="Genomic_DNA"/>
</dbReference>
<evidence type="ECO:0000256" key="4">
    <source>
        <dbReference type="ARBA" id="ARBA00023136"/>
    </source>
</evidence>
<evidence type="ECO:0000256" key="5">
    <source>
        <dbReference type="ARBA" id="ARBA00038359"/>
    </source>
</evidence>
<organism evidence="9 10">
    <name type="scientific">Blumeria hordei</name>
    <name type="common">Barley powdery mildew</name>
    <name type="synonym">Blumeria graminis f. sp. hordei</name>
    <dbReference type="NCBI Taxonomy" id="2867405"/>
    <lineage>
        <taxon>Eukaryota</taxon>
        <taxon>Fungi</taxon>
        <taxon>Dikarya</taxon>
        <taxon>Ascomycota</taxon>
        <taxon>Pezizomycotina</taxon>
        <taxon>Leotiomycetes</taxon>
        <taxon>Erysiphales</taxon>
        <taxon>Erysiphaceae</taxon>
        <taxon>Blumeria</taxon>
    </lineage>
</organism>
<feature type="region of interest" description="Disordered" evidence="6">
    <location>
        <begin position="387"/>
        <end position="419"/>
    </location>
</feature>
<dbReference type="InterPro" id="IPR052337">
    <property type="entry name" value="SAT4-like"/>
</dbReference>
<feature type="transmembrane region" description="Helical" evidence="7">
    <location>
        <begin position="180"/>
        <end position="201"/>
    </location>
</feature>
<evidence type="ECO:0000256" key="7">
    <source>
        <dbReference type="SAM" id="Phobius"/>
    </source>
</evidence>
<evidence type="ECO:0000313" key="10">
    <source>
        <dbReference type="Proteomes" id="UP000275772"/>
    </source>
</evidence>
<dbReference type="PANTHER" id="PTHR33048">
    <property type="entry name" value="PTH11-LIKE INTEGRAL MEMBRANE PROTEIN (AFU_ORTHOLOGUE AFUA_5G11245)"/>
    <property type="match status" value="1"/>
</dbReference>
<feature type="transmembrane region" description="Helical" evidence="7">
    <location>
        <begin position="12"/>
        <end position="33"/>
    </location>
</feature>
<feature type="transmembrane region" description="Helical" evidence="7">
    <location>
        <begin position="138"/>
        <end position="160"/>
    </location>
</feature>
<comment type="subcellular location">
    <subcellularLocation>
        <location evidence="1">Membrane</location>
        <topology evidence="1">Multi-pass membrane protein</topology>
    </subcellularLocation>
</comment>
<feature type="domain" description="Rhodopsin" evidence="8">
    <location>
        <begin position="29"/>
        <end position="269"/>
    </location>
</feature>
<dbReference type="InterPro" id="IPR049326">
    <property type="entry name" value="Rhodopsin_dom_fungi"/>
</dbReference>
<dbReference type="Proteomes" id="UP000275772">
    <property type="component" value="Unassembled WGS sequence"/>
</dbReference>
<evidence type="ECO:0000256" key="3">
    <source>
        <dbReference type="ARBA" id="ARBA00022989"/>
    </source>
</evidence>
<feature type="transmembrane region" description="Helical" evidence="7">
    <location>
        <begin position="254"/>
        <end position="272"/>
    </location>
</feature>
<evidence type="ECO:0000313" key="9">
    <source>
        <dbReference type="EMBL" id="SZF04566.1"/>
    </source>
</evidence>
<dbReference type="GO" id="GO:0016020">
    <property type="term" value="C:membrane"/>
    <property type="evidence" value="ECO:0007669"/>
    <property type="project" value="UniProtKB-SubCell"/>
</dbReference>
<name>A0A383UXU7_BLUHO</name>
<evidence type="ECO:0000259" key="8">
    <source>
        <dbReference type="Pfam" id="PF20684"/>
    </source>
</evidence>
<sequence>MGDFDPSFVHAIAVQSWTLYGIGMFFICLRIYARVKRLGFKGLQADDYLMLVVGVLYTTLIVCLNVICQGGGSNLYPPEQYVTFSPENIQDRIQGSKIVIVSEQAMLNVIYTIKCCMLIMYSRLTLGLQVRRMINYMAAYVAIGWVATEIAFFTACRPFHGYWAMPPPNPQCTTLEHYAYVQGCFNISSDLLMLGIPLPLITRLNVPLKQKSVLFLIFSMGAFVIIAAILTKIFNLTDVWDPSYMLWYTREASVAVYVSNLPLIWPILREWFPSLKVLAPRSKLPSQPTKYDPSTSGHFPLPDDYERKALTTPQDNSVTTTIKCQRSPGINDVVSELDSTSKQEMMDYPSPTPPYHELPVSELDGENNHIHMTTTVQISEEHVLNDGKSPLKQSTSGPIRMNEGESSVPQGYNWMGKSF</sequence>
<feature type="transmembrane region" description="Helical" evidence="7">
    <location>
        <begin position="105"/>
        <end position="126"/>
    </location>
</feature>
<dbReference type="AlphaFoldDB" id="A0A383UXU7"/>
<dbReference type="VEuPathDB" id="FungiDB:BLGHR1_15363"/>
<dbReference type="Pfam" id="PF20684">
    <property type="entry name" value="Fung_rhodopsin"/>
    <property type="match status" value="1"/>
</dbReference>
<evidence type="ECO:0000256" key="1">
    <source>
        <dbReference type="ARBA" id="ARBA00004141"/>
    </source>
</evidence>
<keyword evidence="2 7" id="KW-0812">Transmembrane</keyword>
<reference evidence="9 10" key="1">
    <citation type="submission" date="2017-11" db="EMBL/GenBank/DDBJ databases">
        <authorList>
            <person name="Kracher B."/>
        </authorList>
    </citation>
    <scope>NUCLEOTIDE SEQUENCE [LARGE SCALE GENOMIC DNA]</scope>
    <source>
        <strain evidence="9 10">RACE1</strain>
    </source>
</reference>
<comment type="similarity">
    <text evidence="5">Belongs to the SAT4 family.</text>
</comment>
<dbReference type="PANTHER" id="PTHR33048:SF149">
    <property type="entry name" value="UBID FAMILY DECARBOXYLASE"/>
    <property type="match status" value="1"/>
</dbReference>
<evidence type="ECO:0000256" key="2">
    <source>
        <dbReference type="ARBA" id="ARBA00022692"/>
    </source>
</evidence>
<evidence type="ECO:0000256" key="6">
    <source>
        <dbReference type="SAM" id="MobiDB-lite"/>
    </source>
</evidence>
<accession>A0A383UXU7</accession>
<keyword evidence="4 7" id="KW-0472">Membrane</keyword>
<gene>
    <name evidence="9" type="ORF">BLGHR1_15363</name>
</gene>
<proteinExistence type="inferred from homology"/>
<feature type="transmembrane region" description="Helical" evidence="7">
    <location>
        <begin position="45"/>
        <end position="67"/>
    </location>
</feature>
<keyword evidence="3 7" id="KW-1133">Transmembrane helix</keyword>
<feature type="transmembrane region" description="Helical" evidence="7">
    <location>
        <begin position="213"/>
        <end position="234"/>
    </location>
</feature>
<protein>
    <recommendedName>
        <fullName evidence="8">Rhodopsin domain-containing protein</fullName>
    </recommendedName>
</protein>